<evidence type="ECO:0000259" key="1">
    <source>
        <dbReference type="Pfam" id="PF00144"/>
    </source>
</evidence>
<dbReference type="AlphaFoldDB" id="A0A645CKL3"/>
<dbReference type="PANTHER" id="PTHR43283:SF7">
    <property type="entry name" value="BETA-LACTAMASE-RELATED DOMAIN-CONTAINING PROTEIN"/>
    <property type="match status" value="1"/>
</dbReference>
<protein>
    <recommendedName>
        <fullName evidence="1">Beta-lactamase-related domain-containing protein</fullName>
    </recommendedName>
</protein>
<reference evidence="2" key="1">
    <citation type="submission" date="2019-08" db="EMBL/GenBank/DDBJ databases">
        <authorList>
            <person name="Kucharzyk K."/>
            <person name="Murdoch R.W."/>
            <person name="Higgins S."/>
            <person name="Loffler F."/>
        </authorList>
    </citation>
    <scope>NUCLEOTIDE SEQUENCE</scope>
</reference>
<dbReference type="PANTHER" id="PTHR43283">
    <property type="entry name" value="BETA-LACTAMASE-RELATED"/>
    <property type="match status" value="1"/>
</dbReference>
<dbReference type="Pfam" id="PF00144">
    <property type="entry name" value="Beta-lactamase"/>
    <property type="match status" value="1"/>
</dbReference>
<name>A0A645CKL3_9ZZZZ</name>
<gene>
    <name evidence="2" type="ORF">SDC9_124476</name>
</gene>
<dbReference type="SUPFAM" id="SSF56601">
    <property type="entry name" value="beta-lactamase/transpeptidase-like"/>
    <property type="match status" value="1"/>
</dbReference>
<evidence type="ECO:0000313" key="2">
    <source>
        <dbReference type="EMBL" id="MPM77473.1"/>
    </source>
</evidence>
<dbReference type="InterPro" id="IPR012338">
    <property type="entry name" value="Beta-lactam/transpept-like"/>
</dbReference>
<feature type="domain" description="Beta-lactamase-related" evidence="1">
    <location>
        <begin position="2"/>
        <end position="162"/>
    </location>
</feature>
<comment type="caution">
    <text evidence="2">The sequence shown here is derived from an EMBL/GenBank/DDBJ whole genome shotgun (WGS) entry which is preliminary data.</text>
</comment>
<organism evidence="2">
    <name type="scientific">bioreactor metagenome</name>
    <dbReference type="NCBI Taxonomy" id="1076179"/>
    <lineage>
        <taxon>unclassified sequences</taxon>
        <taxon>metagenomes</taxon>
        <taxon>ecological metagenomes</taxon>
    </lineage>
</organism>
<accession>A0A645CKL3</accession>
<dbReference type="EMBL" id="VSSQ01027960">
    <property type="protein sequence ID" value="MPM77473.1"/>
    <property type="molecule type" value="Genomic_DNA"/>
</dbReference>
<dbReference type="InterPro" id="IPR001466">
    <property type="entry name" value="Beta-lactam-related"/>
</dbReference>
<proteinExistence type="predicted"/>
<sequence>MARFASSKPLEYSPGSVFEYSSGSTNIVSYLMRKAIGDDAEYFAFPREQLFNKIGMRSAVFEVDASGTFVGSSYLYASLRDYARFGLLYLNNGNWQGEQILPENWVAYSTTAANGSDRSYGAFFWLNQAGIDYPDVPRDMFSCRGHNGQFIYIIPSKELVIVRTGFSKNGEFDHNGFVAGIVDAIK</sequence>
<dbReference type="InterPro" id="IPR050789">
    <property type="entry name" value="Diverse_Enzym_Activities"/>
</dbReference>
<dbReference type="Gene3D" id="3.40.710.10">
    <property type="entry name" value="DD-peptidase/beta-lactamase superfamily"/>
    <property type="match status" value="1"/>
</dbReference>